<name>D6ZCI4_SEGRD</name>
<evidence type="ECO:0000313" key="7">
    <source>
        <dbReference type="Proteomes" id="UP000002247"/>
    </source>
</evidence>
<accession>D6ZCI4</accession>
<dbReference type="OrthoDB" id="4029802at2"/>
<dbReference type="RefSeq" id="WP_013137482.1">
    <property type="nucleotide sequence ID" value="NC_014168.1"/>
</dbReference>
<dbReference type="AlphaFoldDB" id="D6ZCI4"/>
<evidence type="ECO:0000259" key="5">
    <source>
        <dbReference type="Pfam" id="PF00296"/>
    </source>
</evidence>
<keyword evidence="1" id="KW-0285">Flavoprotein</keyword>
<keyword evidence="3" id="KW-0560">Oxidoreductase</keyword>
<evidence type="ECO:0000256" key="3">
    <source>
        <dbReference type="ARBA" id="ARBA00023002"/>
    </source>
</evidence>
<dbReference type="Pfam" id="PF00296">
    <property type="entry name" value="Bac_luciferase"/>
    <property type="match status" value="1"/>
</dbReference>
<dbReference type="eggNOG" id="COG2141">
    <property type="taxonomic scope" value="Bacteria"/>
</dbReference>
<organism evidence="6 7">
    <name type="scientific">Segniliparus rotundus (strain ATCC BAA-972 / CDC 1076 / CIP 108378 / DSM 44985 / JCM 13578)</name>
    <dbReference type="NCBI Taxonomy" id="640132"/>
    <lineage>
        <taxon>Bacteria</taxon>
        <taxon>Bacillati</taxon>
        <taxon>Actinomycetota</taxon>
        <taxon>Actinomycetes</taxon>
        <taxon>Mycobacteriales</taxon>
        <taxon>Segniliparaceae</taxon>
        <taxon>Segniliparus</taxon>
    </lineage>
</organism>
<dbReference type="InterPro" id="IPR036661">
    <property type="entry name" value="Luciferase-like_sf"/>
</dbReference>
<feature type="domain" description="Luciferase-like" evidence="5">
    <location>
        <begin position="5"/>
        <end position="240"/>
    </location>
</feature>
<evidence type="ECO:0000313" key="6">
    <source>
        <dbReference type="EMBL" id="ADG97026.1"/>
    </source>
</evidence>
<dbReference type="GO" id="GO:0046306">
    <property type="term" value="P:alkanesulfonate catabolic process"/>
    <property type="evidence" value="ECO:0007669"/>
    <property type="project" value="TreeGrafter"/>
</dbReference>
<dbReference type="PANTHER" id="PTHR42847:SF4">
    <property type="entry name" value="ALKANESULFONATE MONOOXYGENASE-RELATED"/>
    <property type="match status" value="1"/>
</dbReference>
<protein>
    <submittedName>
        <fullName evidence="6">Putative F420-dependent oxidoreductase</fullName>
    </submittedName>
</protein>
<dbReference type="SUPFAM" id="SSF51679">
    <property type="entry name" value="Bacterial luciferase-like"/>
    <property type="match status" value="1"/>
</dbReference>
<dbReference type="EMBL" id="CP001958">
    <property type="protein sequence ID" value="ADG97026.1"/>
    <property type="molecule type" value="Genomic_DNA"/>
</dbReference>
<keyword evidence="2" id="KW-0288">FMN</keyword>
<dbReference type="KEGG" id="srt:Srot_0542"/>
<sequence length="301" mass="32631">MRFSLWASASQSWPDLLDVARLADSGGWHALYLADHFMPRAATAADPGGPMLEATAALSALAAATHRVRLAHLVLSMTYRHPAVLANWAATTDQIANGRLTLGIGAGWQENEHRAYGLALGTPKERVDRFAEGLRAIRGLLGQTATTLSGEYYQLDGAVSEPKPVQEHMPVLIGASGPRMLSLVAQHGDEWNTWTKPGEFRTAAEPLDAACERHGRDPKSVRRSTQAGILVTDEPERARAFEADTRMPSAIAGTAQQIAEKAALWKDEGVDEIIIRDESLGRGQRRADACAALWEALSQLR</sequence>
<evidence type="ECO:0000256" key="2">
    <source>
        <dbReference type="ARBA" id="ARBA00022643"/>
    </source>
</evidence>
<dbReference type="InterPro" id="IPR050172">
    <property type="entry name" value="SsuD_RutA_monooxygenase"/>
</dbReference>
<dbReference type="Gene3D" id="3.20.20.30">
    <property type="entry name" value="Luciferase-like domain"/>
    <property type="match status" value="1"/>
</dbReference>
<reference evidence="6 7" key="1">
    <citation type="journal article" date="2010" name="Stand. Genomic Sci.">
        <title>Complete genome sequence of Segniliparus rotundus type strain (CDC 1076).</title>
        <authorList>
            <person name="Sikorski J."/>
            <person name="Lapidus A."/>
            <person name="Copeland A."/>
            <person name="Misra M."/>
            <person name="Glavina Del Rio T."/>
            <person name="Nolan M."/>
            <person name="Lucas S."/>
            <person name="Chen F."/>
            <person name="Tice H."/>
            <person name="Cheng J.F."/>
            <person name="Jando M."/>
            <person name="Schneider S."/>
            <person name="Bruce D."/>
            <person name="Goodwin L."/>
            <person name="Pitluck S."/>
            <person name="Liolios K."/>
            <person name="Mikhailova N."/>
            <person name="Pati A."/>
            <person name="Ivanova N."/>
            <person name="Mavromatis K."/>
            <person name="Chen A."/>
            <person name="Palaniappan K."/>
            <person name="Chertkov O."/>
            <person name="Land M."/>
            <person name="Hauser L."/>
            <person name="Chang Y.J."/>
            <person name="Jeffries C.D."/>
            <person name="Brettin T."/>
            <person name="Detter J.C."/>
            <person name="Han C."/>
            <person name="Rohde M."/>
            <person name="Goker M."/>
            <person name="Bristow J."/>
            <person name="Eisen J.A."/>
            <person name="Markowitz V."/>
            <person name="Hugenholtz P."/>
            <person name="Kyrpides N.C."/>
            <person name="Klenk H.P."/>
        </authorList>
    </citation>
    <scope>NUCLEOTIDE SEQUENCE [LARGE SCALE GENOMIC DNA]</scope>
    <source>
        <strain evidence="7">ATCC BAA-972 / CDC 1076 / CIP 108378 / DSM 44985 / JCM 13578</strain>
    </source>
</reference>
<dbReference type="PANTHER" id="PTHR42847">
    <property type="entry name" value="ALKANESULFONATE MONOOXYGENASE"/>
    <property type="match status" value="1"/>
</dbReference>
<evidence type="ECO:0000256" key="1">
    <source>
        <dbReference type="ARBA" id="ARBA00022630"/>
    </source>
</evidence>
<gene>
    <name evidence="6" type="ordered locus">Srot_0542</name>
</gene>
<keyword evidence="7" id="KW-1185">Reference proteome</keyword>
<dbReference type="Proteomes" id="UP000002247">
    <property type="component" value="Chromosome"/>
</dbReference>
<dbReference type="HOGENOM" id="CLU_027853_6_2_11"/>
<proteinExistence type="predicted"/>
<dbReference type="STRING" id="640132.Srot_0542"/>
<dbReference type="GO" id="GO:0008726">
    <property type="term" value="F:alkanesulfonate monooxygenase activity"/>
    <property type="evidence" value="ECO:0007669"/>
    <property type="project" value="TreeGrafter"/>
</dbReference>
<keyword evidence="4" id="KW-0503">Monooxygenase</keyword>
<dbReference type="InterPro" id="IPR011251">
    <property type="entry name" value="Luciferase-like_dom"/>
</dbReference>
<evidence type="ECO:0000256" key="4">
    <source>
        <dbReference type="ARBA" id="ARBA00023033"/>
    </source>
</evidence>